<organism evidence="1 2">
    <name type="scientific">Jimgerdemannia flammicorona</name>
    <dbReference type="NCBI Taxonomy" id="994334"/>
    <lineage>
        <taxon>Eukaryota</taxon>
        <taxon>Fungi</taxon>
        <taxon>Fungi incertae sedis</taxon>
        <taxon>Mucoromycota</taxon>
        <taxon>Mucoromycotina</taxon>
        <taxon>Endogonomycetes</taxon>
        <taxon>Endogonales</taxon>
        <taxon>Endogonaceae</taxon>
        <taxon>Jimgerdemannia</taxon>
    </lineage>
</organism>
<name>A0A433QK57_9FUNG</name>
<gene>
    <name evidence="1" type="ORF">BC938DRAFT_479784</name>
</gene>
<comment type="caution">
    <text evidence="1">The sequence shown here is derived from an EMBL/GenBank/DDBJ whole genome shotgun (WGS) entry which is preliminary data.</text>
</comment>
<keyword evidence="2" id="KW-1185">Reference proteome</keyword>
<sequence>LGFFLPPTPSNHKSHKEPIPTILSNFLSTHPLSFQQPTLSHNMSDERPNDISGSWWRRLLDSSQTEELPESFQRIEQDSNGGIRLEEIPIPEEFRFVNTAPPNSNDPHEPNTDDSVALVQIDQLDAALAKLDAFWNTEYFAQAVEEISDQPPLAFDLAGPDGTFRCCRDSGTDGF</sequence>
<proteinExistence type="predicted"/>
<accession>A0A433QK57</accession>
<evidence type="ECO:0000313" key="2">
    <source>
        <dbReference type="Proteomes" id="UP000274822"/>
    </source>
</evidence>
<protein>
    <submittedName>
        <fullName evidence="1">Uncharacterized protein</fullName>
    </submittedName>
</protein>
<dbReference type="EMBL" id="RBNJ01004216">
    <property type="protein sequence ID" value="RUS30157.1"/>
    <property type="molecule type" value="Genomic_DNA"/>
</dbReference>
<feature type="non-terminal residue" evidence="1">
    <location>
        <position position="1"/>
    </location>
</feature>
<reference evidence="1 2" key="1">
    <citation type="journal article" date="2018" name="New Phytol.">
        <title>Phylogenomics of Endogonaceae and evolution of mycorrhizas within Mucoromycota.</title>
        <authorList>
            <person name="Chang Y."/>
            <person name="Desiro A."/>
            <person name="Na H."/>
            <person name="Sandor L."/>
            <person name="Lipzen A."/>
            <person name="Clum A."/>
            <person name="Barry K."/>
            <person name="Grigoriev I.V."/>
            <person name="Martin F.M."/>
            <person name="Stajich J.E."/>
            <person name="Smith M.E."/>
            <person name="Bonito G."/>
            <person name="Spatafora J.W."/>
        </authorList>
    </citation>
    <scope>NUCLEOTIDE SEQUENCE [LARGE SCALE GENOMIC DNA]</scope>
    <source>
        <strain evidence="1 2">AD002</strain>
    </source>
</reference>
<evidence type="ECO:0000313" key="1">
    <source>
        <dbReference type="EMBL" id="RUS30157.1"/>
    </source>
</evidence>
<dbReference type="Proteomes" id="UP000274822">
    <property type="component" value="Unassembled WGS sequence"/>
</dbReference>
<dbReference type="AlphaFoldDB" id="A0A433QK57"/>